<sequence>MKNTKYVSEATEFLRGLINKPEIREDQHKMRSTWWDKGFIDQEEQENYAKNEIKHDGYVYFSYPANKNK</sequence>
<dbReference type="Proteomes" id="UP000236655">
    <property type="component" value="Chromosome"/>
</dbReference>
<name>A0A2I7N516_9NEIS</name>
<protein>
    <submittedName>
        <fullName evidence="1">DUF3460 domain-containing protein</fullName>
    </submittedName>
</protein>
<dbReference type="RefSeq" id="WP_102950820.1">
    <property type="nucleotide sequence ID" value="NZ_CP024847.1"/>
</dbReference>
<dbReference type="Pfam" id="PF11943">
    <property type="entry name" value="DUF3460"/>
    <property type="match status" value="1"/>
</dbReference>
<keyword evidence="2" id="KW-1185">Reference proteome</keyword>
<gene>
    <name evidence="1" type="ORF">CUN60_04190</name>
</gene>
<dbReference type="AlphaFoldDB" id="A0A2I7N516"/>
<dbReference type="KEGG" id="nba:CUN60_04190"/>
<evidence type="ECO:0000313" key="2">
    <source>
        <dbReference type="Proteomes" id="UP000236655"/>
    </source>
</evidence>
<organism evidence="1 2">
    <name type="scientific">Aquella oligotrophica</name>
    <dbReference type="NCBI Taxonomy" id="2067065"/>
    <lineage>
        <taxon>Bacteria</taxon>
        <taxon>Pseudomonadati</taxon>
        <taxon>Pseudomonadota</taxon>
        <taxon>Betaproteobacteria</taxon>
        <taxon>Neisseriales</taxon>
        <taxon>Neisseriaceae</taxon>
        <taxon>Aquella</taxon>
    </lineage>
</organism>
<dbReference type="OrthoDB" id="5296692at2"/>
<dbReference type="InterPro" id="IPR021853">
    <property type="entry name" value="DUF3460"/>
</dbReference>
<proteinExistence type="predicted"/>
<reference evidence="2" key="1">
    <citation type="submission" date="2017-11" db="EMBL/GenBank/DDBJ databases">
        <authorList>
            <person name="Chan K.G."/>
            <person name="Lee L.S."/>
        </authorList>
    </citation>
    <scope>NUCLEOTIDE SEQUENCE [LARGE SCALE GENOMIC DNA]</scope>
    <source>
        <strain evidence="2">DSM 100970</strain>
    </source>
</reference>
<accession>A0A2I7N516</accession>
<evidence type="ECO:0000313" key="1">
    <source>
        <dbReference type="EMBL" id="AUR51521.1"/>
    </source>
</evidence>
<dbReference type="EMBL" id="CP024847">
    <property type="protein sequence ID" value="AUR51521.1"/>
    <property type="molecule type" value="Genomic_DNA"/>
</dbReference>